<keyword evidence="2" id="KW-1185">Reference proteome</keyword>
<name>A0ABM7L241_9PSED</name>
<accession>A0ABM7L241</accession>
<dbReference type="Proteomes" id="UP001064896">
    <property type="component" value="Chromosome"/>
</dbReference>
<protein>
    <recommendedName>
        <fullName evidence="3">Lipoprotein</fullName>
    </recommendedName>
</protein>
<sequence>MMTRTVSAGLARLLLTFLLCGACVVIAAFGNPYLAIAIFVLVSAGMKPQRRVA</sequence>
<evidence type="ECO:0000313" key="2">
    <source>
        <dbReference type="Proteomes" id="UP001064896"/>
    </source>
</evidence>
<reference evidence="1" key="1">
    <citation type="submission" date="2020-05" db="EMBL/GenBank/DDBJ databases">
        <title>Complete genome sequence of Pseudomonas sp. Sm006.</title>
        <authorList>
            <person name="Takeuchi K."/>
            <person name="Someya N."/>
        </authorList>
    </citation>
    <scope>NUCLEOTIDE SEQUENCE</scope>
    <source>
        <strain evidence="1">Sm006</strain>
    </source>
</reference>
<organism evidence="1 2">
    <name type="scientific">Pseudomonas solani</name>
    <dbReference type="NCBI Taxonomy" id="2731552"/>
    <lineage>
        <taxon>Bacteria</taxon>
        <taxon>Pseudomonadati</taxon>
        <taxon>Pseudomonadota</taxon>
        <taxon>Gammaproteobacteria</taxon>
        <taxon>Pseudomonadales</taxon>
        <taxon>Pseudomonadaceae</taxon>
        <taxon>Pseudomonas</taxon>
    </lineage>
</organism>
<dbReference type="EMBL" id="AP023081">
    <property type="protein sequence ID" value="BCD83613.1"/>
    <property type="molecule type" value="Genomic_DNA"/>
</dbReference>
<evidence type="ECO:0008006" key="3">
    <source>
        <dbReference type="Google" id="ProtNLM"/>
    </source>
</evidence>
<gene>
    <name evidence="1" type="ORF">PSm6_00200</name>
</gene>
<proteinExistence type="predicted"/>
<evidence type="ECO:0000313" key="1">
    <source>
        <dbReference type="EMBL" id="BCD83613.1"/>
    </source>
</evidence>